<evidence type="ECO:0000313" key="3">
    <source>
        <dbReference type="EMBL" id="XDO95211.1"/>
    </source>
</evidence>
<dbReference type="InterPro" id="IPR004564">
    <property type="entry name" value="OM_lipoprot_carrier_LolA-like"/>
</dbReference>
<name>A0AB39KPD2_9CAUL</name>
<protein>
    <submittedName>
        <fullName evidence="3">Outer-membrane lipoprotein carrier protein LolA</fullName>
    </submittedName>
</protein>
<dbReference type="PROSITE" id="PS51318">
    <property type="entry name" value="TAT"/>
    <property type="match status" value="1"/>
</dbReference>
<keyword evidence="1 2" id="KW-0732">Signal</keyword>
<evidence type="ECO:0000256" key="1">
    <source>
        <dbReference type="ARBA" id="ARBA00022729"/>
    </source>
</evidence>
<dbReference type="SUPFAM" id="SSF89392">
    <property type="entry name" value="Prokaryotic lipoproteins and lipoprotein localization factors"/>
    <property type="match status" value="1"/>
</dbReference>
<sequence>MTTRRDLLALAAAAGLAPALASPALAAAPARLSPADQALVDKAVAYLSGLKTAKGRFVQTDGRNVSTQGTIYLQRPGKARFEYDAPSGLTVVSDGSYVYVSDSRLKTFDGYPLKSTPLALFLAREIRLDRGVRVVRVARLADGFSITAADVRKETRGEITLNFSESPMRLIGWTITDARGAATRLRLTELSPTGAFPPATFALKDPRPRRGGRP</sequence>
<dbReference type="InterPro" id="IPR029046">
    <property type="entry name" value="LolA/LolB/LppX"/>
</dbReference>
<evidence type="ECO:0000256" key="2">
    <source>
        <dbReference type="SAM" id="SignalP"/>
    </source>
</evidence>
<dbReference type="RefSeq" id="WP_369058063.1">
    <property type="nucleotide sequence ID" value="NZ_CP158375.1"/>
</dbReference>
<organism evidence="3">
    <name type="scientific">Caulobacter sp. 73W</name>
    <dbReference type="NCBI Taxonomy" id="3161137"/>
    <lineage>
        <taxon>Bacteria</taxon>
        <taxon>Pseudomonadati</taxon>
        <taxon>Pseudomonadota</taxon>
        <taxon>Alphaproteobacteria</taxon>
        <taxon>Caulobacterales</taxon>
        <taxon>Caulobacteraceae</taxon>
        <taxon>Caulobacter</taxon>
    </lineage>
</organism>
<gene>
    <name evidence="3" type="ORF">ABOZ73_10270</name>
</gene>
<dbReference type="Pfam" id="PF03548">
    <property type="entry name" value="LolA"/>
    <property type="match status" value="1"/>
</dbReference>
<accession>A0AB39KPD2</accession>
<dbReference type="CDD" id="cd16325">
    <property type="entry name" value="LolA"/>
    <property type="match status" value="1"/>
</dbReference>
<dbReference type="InterPro" id="IPR006311">
    <property type="entry name" value="TAT_signal"/>
</dbReference>
<proteinExistence type="predicted"/>
<reference evidence="3" key="1">
    <citation type="submission" date="2024-06" db="EMBL/GenBank/DDBJ databases">
        <title>Caulobacter inopinatus, sp. nov.</title>
        <authorList>
            <person name="Donachie S.P."/>
        </authorList>
    </citation>
    <scope>NUCLEOTIDE SEQUENCE</scope>
    <source>
        <strain evidence="3">73W</strain>
    </source>
</reference>
<keyword evidence="3" id="KW-0449">Lipoprotein</keyword>
<dbReference type="PANTHER" id="PTHR35869">
    <property type="entry name" value="OUTER-MEMBRANE LIPOPROTEIN CARRIER PROTEIN"/>
    <property type="match status" value="1"/>
</dbReference>
<dbReference type="AlphaFoldDB" id="A0AB39KPD2"/>
<dbReference type="Gene3D" id="2.50.20.10">
    <property type="entry name" value="Lipoprotein localisation LolA/LolB/LppX"/>
    <property type="match status" value="1"/>
</dbReference>
<feature type="signal peptide" evidence="2">
    <location>
        <begin position="1"/>
        <end position="26"/>
    </location>
</feature>
<dbReference type="PANTHER" id="PTHR35869:SF1">
    <property type="entry name" value="OUTER-MEMBRANE LIPOPROTEIN CARRIER PROTEIN"/>
    <property type="match status" value="1"/>
</dbReference>
<feature type="chain" id="PRO_5044322495" evidence="2">
    <location>
        <begin position="27"/>
        <end position="214"/>
    </location>
</feature>
<dbReference type="EMBL" id="CP158375">
    <property type="protein sequence ID" value="XDO95211.1"/>
    <property type="molecule type" value="Genomic_DNA"/>
</dbReference>